<name>A0A917KRM9_9ACTN</name>
<accession>A0A917KRM9</accession>
<sequence>MRCSGMDREPHALKSPPGARSTSRRFAEPTHGPGGRTPIHTELLQEWHARGRALPAEPDVQWASFADVPARR</sequence>
<proteinExistence type="predicted"/>
<keyword evidence="3" id="KW-1185">Reference proteome</keyword>
<dbReference type="Proteomes" id="UP000657574">
    <property type="component" value="Unassembled WGS sequence"/>
</dbReference>
<feature type="region of interest" description="Disordered" evidence="1">
    <location>
        <begin position="1"/>
        <end position="39"/>
    </location>
</feature>
<reference evidence="2" key="2">
    <citation type="submission" date="2020-09" db="EMBL/GenBank/DDBJ databases">
        <authorList>
            <person name="Sun Q."/>
            <person name="Ohkuma M."/>
        </authorList>
    </citation>
    <scope>NUCLEOTIDE SEQUENCE</scope>
    <source>
        <strain evidence="2">JCM 3086</strain>
    </source>
</reference>
<reference evidence="2" key="1">
    <citation type="journal article" date="2014" name="Int. J. Syst. Evol. Microbiol.">
        <title>Complete genome sequence of Corynebacterium casei LMG S-19264T (=DSM 44701T), isolated from a smear-ripened cheese.</title>
        <authorList>
            <consortium name="US DOE Joint Genome Institute (JGI-PGF)"/>
            <person name="Walter F."/>
            <person name="Albersmeier A."/>
            <person name="Kalinowski J."/>
            <person name="Ruckert C."/>
        </authorList>
    </citation>
    <scope>NUCLEOTIDE SEQUENCE</scope>
    <source>
        <strain evidence="2">JCM 3086</strain>
    </source>
</reference>
<dbReference type="AlphaFoldDB" id="A0A917KRM9"/>
<protein>
    <submittedName>
        <fullName evidence="2">Uncharacterized protein</fullName>
    </submittedName>
</protein>
<evidence type="ECO:0000256" key="1">
    <source>
        <dbReference type="SAM" id="MobiDB-lite"/>
    </source>
</evidence>
<feature type="region of interest" description="Disordered" evidence="1">
    <location>
        <begin position="52"/>
        <end position="72"/>
    </location>
</feature>
<evidence type="ECO:0000313" key="3">
    <source>
        <dbReference type="Proteomes" id="UP000657574"/>
    </source>
</evidence>
<organism evidence="2 3">
    <name type="scientific">Streptomyces brasiliensis</name>
    <dbReference type="NCBI Taxonomy" id="1954"/>
    <lineage>
        <taxon>Bacteria</taxon>
        <taxon>Bacillati</taxon>
        <taxon>Actinomycetota</taxon>
        <taxon>Actinomycetes</taxon>
        <taxon>Kitasatosporales</taxon>
        <taxon>Streptomycetaceae</taxon>
        <taxon>Streptomyces</taxon>
    </lineage>
</organism>
<gene>
    <name evidence="2" type="ORF">GCM10010121_042540</name>
</gene>
<comment type="caution">
    <text evidence="2">The sequence shown here is derived from an EMBL/GenBank/DDBJ whole genome shotgun (WGS) entry which is preliminary data.</text>
</comment>
<evidence type="ECO:0000313" key="2">
    <source>
        <dbReference type="EMBL" id="GGJ26831.1"/>
    </source>
</evidence>
<dbReference type="EMBL" id="BMQA01000013">
    <property type="protein sequence ID" value="GGJ26831.1"/>
    <property type="molecule type" value="Genomic_DNA"/>
</dbReference>
<feature type="compositionally biased region" description="Basic and acidic residues" evidence="1">
    <location>
        <begin position="1"/>
        <end position="12"/>
    </location>
</feature>